<keyword evidence="3" id="KW-1185">Reference proteome</keyword>
<accession>A0AAV5WRW4</accession>
<dbReference type="AlphaFoldDB" id="A0AAV5WRW4"/>
<dbReference type="EMBL" id="BTSY01000006">
    <property type="protein sequence ID" value="GMT34762.1"/>
    <property type="molecule type" value="Genomic_DNA"/>
</dbReference>
<feature type="non-terminal residue" evidence="2">
    <location>
        <position position="159"/>
    </location>
</feature>
<dbReference type="Proteomes" id="UP001432322">
    <property type="component" value="Unassembled WGS sequence"/>
</dbReference>
<evidence type="ECO:0000313" key="2">
    <source>
        <dbReference type="EMBL" id="GMT34762.1"/>
    </source>
</evidence>
<name>A0AAV5WRW4_9BILA</name>
<protein>
    <submittedName>
        <fullName evidence="2">Uncharacterized protein</fullName>
    </submittedName>
</protein>
<comment type="caution">
    <text evidence="2">The sequence shown here is derived from an EMBL/GenBank/DDBJ whole genome shotgun (WGS) entry which is preliminary data.</text>
</comment>
<gene>
    <name evidence="2" type="ORF">PFISCL1PPCAC_26059</name>
</gene>
<reference evidence="2" key="1">
    <citation type="submission" date="2023-10" db="EMBL/GenBank/DDBJ databases">
        <title>Genome assembly of Pristionchus species.</title>
        <authorList>
            <person name="Yoshida K."/>
            <person name="Sommer R.J."/>
        </authorList>
    </citation>
    <scope>NUCLEOTIDE SEQUENCE</scope>
    <source>
        <strain evidence="2">RS5133</strain>
    </source>
</reference>
<sequence>MIGCVPSPLGPLAWLVRVTRESLATFIHEMNLLRYIDAETTTTMSGGEERPSGIDRLDFDSLRSADATLEVDRKPDVSSSLSSPIAKETLLPNEGARTPGRNKMPPPSPRALSARETTPDERTPHTPRTLELQAASNLTSPRATKFPSLSPRAIFASIE</sequence>
<feature type="region of interest" description="Disordered" evidence="1">
    <location>
        <begin position="70"/>
        <end position="150"/>
    </location>
</feature>
<organism evidence="2 3">
    <name type="scientific">Pristionchus fissidentatus</name>
    <dbReference type="NCBI Taxonomy" id="1538716"/>
    <lineage>
        <taxon>Eukaryota</taxon>
        <taxon>Metazoa</taxon>
        <taxon>Ecdysozoa</taxon>
        <taxon>Nematoda</taxon>
        <taxon>Chromadorea</taxon>
        <taxon>Rhabditida</taxon>
        <taxon>Rhabditina</taxon>
        <taxon>Diplogasteromorpha</taxon>
        <taxon>Diplogasteroidea</taxon>
        <taxon>Neodiplogasteridae</taxon>
        <taxon>Pristionchus</taxon>
    </lineage>
</organism>
<evidence type="ECO:0000256" key="1">
    <source>
        <dbReference type="SAM" id="MobiDB-lite"/>
    </source>
</evidence>
<evidence type="ECO:0000313" key="3">
    <source>
        <dbReference type="Proteomes" id="UP001432322"/>
    </source>
</evidence>
<proteinExistence type="predicted"/>